<dbReference type="InterPro" id="IPR036236">
    <property type="entry name" value="Znf_C2H2_sf"/>
</dbReference>
<dbReference type="Gene3D" id="3.30.160.60">
    <property type="entry name" value="Classic Zinc Finger"/>
    <property type="match status" value="1"/>
</dbReference>
<dbReference type="STRING" id="1314674.A0A0D7B7F2"/>
<evidence type="ECO:0000313" key="9">
    <source>
        <dbReference type="EMBL" id="KIY66473.1"/>
    </source>
</evidence>
<dbReference type="OrthoDB" id="1405595at2759"/>
<evidence type="ECO:0000256" key="4">
    <source>
        <dbReference type="ARBA" id="ARBA00023163"/>
    </source>
</evidence>
<dbReference type="InterPro" id="IPR001138">
    <property type="entry name" value="Zn2Cys6_DnaBD"/>
</dbReference>
<dbReference type="GO" id="GO:0006351">
    <property type="term" value="P:DNA-templated transcription"/>
    <property type="evidence" value="ECO:0007669"/>
    <property type="project" value="InterPro"/>
</dbReference>
<evidence type="ECO:0000256" key="7">
    <source>
        <dbReference type="SAM" id="MobiDB-lite"/>
    </source>
</evidence>
<feature type="region of interest" description="Disordered" evidence="7">
    <location>
        <begin position="136"/>
        <end position="183"/>
    </location>
</feature>
<evidence type="ECO:0000256" key="6">
    <source>
        <dbReference type="PROSITE-ProRule" id="PRU00042"/>
    </source>
</evidence>
<keyword evidence="3" id="KW-0805">Transcription regulation</keyword>
<evidence type="ECO:0000256" key="3">
    <source>
        <dbReference type="ARBA" id="ARBA00023015"/>
    </source>
</evidence>
<dbReference type="InterPro" id="IPR007219">
    <property type="entry name" value="XnlR_reg_dom"/>
</dbReference>
<gene>
    <name evidence="9" type="ORF">CYLTODRAFT_444651</name>
</gene>
<evidence type="ECO:0000256" key="2">
    <source>
        <dbReference type="ARBA" id="ARBA00022833"/>
    </source>
</evidence>
<keyword evidence="10" id="KW-1185">Reference proteome</keyword>
<sequence length="607" mass="68066">MTEAIPRPAASVFRTSRTNHNGNIPVLPKTLKCPVCEGMYTRMNHLQRHMLSHSQNRRHTCEYCQAGFTRRDVLKRHMKTCDGSSASTPRPPPPPVSCEACAHASDGCDMQKPRCGPCAVQGRLCVYKLRRKKRTATPEDVPTVETAITPPSDTPTSAVVSPIERGHQSQSPQSQHSDTSSDRTCVEARHGGAMPNMILARPSIEAEYERLFQINFSESLLVPLFHHSSRDLGFFPPSTRRAMQACGSVHAQDTEFASRFVVDVITEMHYTGAREMLEAQGNLRQQIALAAAVIMTQKVVQLYASPEVRKVTRFLHGSVALMVRESRLIDFVQTWSLPYVIEDVEAVWMDWVTYESAKRVIALAFEVDNCHSVVWGSPPLLAAHETDVPLICNRDLWEARSAQEWYSLVCSSPTTSIPEVSLLQVVYLLETADLEESAPLLGRFNCRNALTLISYINCVINVTITQYAQRCETAPMEADEASRFYRMLQNWMVIWTAISSASPQRLPIADKVMALYWLAHVSLWALQSQSGATLGKLTTDRVAVVARWFWQIRLYLMAGTNDTLRLWDDLLGILDEIKEAGCGSSISSDNEQVSLALREYLSLPDYE</sequence>
<dbReference type="SMART" id="SM00355">
    <property type="entry name" value="ZnF_C2H2"/>
    <property type="match status" value="2"/>
</dbReference>
<organism evidence="9 10">
    <name type="scientific">Cylindrobasidium torrendii FP15055 ss-10</name>
    <dbReference type="NCBI Taxonomy" id="1314674"/>
    <lineage>
        <taxon>Eukaryota</taxon>
        <taxon>Fungi</taxon>
        <taxon>Dikarya</taxon>
        <taxon>Basidiomycota</taxon>
        <taxon>Agaricomycotina</taxon>
        <taxon>Agaricomycetes</taxon>
        <taxon>Agaricomycetidae</taxon>
        <taxon>Agaricales</taxon>
        <taxon>Marasmiineae</taxon>
        <taxon>Physalacriaceae</taxon>
        <taxon>Cylindrobasidium</taxon>
    </lineage>
</organism>
<feature type="compositionally biased region" description="Polar residues" evidence="7">
    <location>
        <begin position="149"/>
        <end position="159"/>
    </location>
</feature>
<dbReference type="Pfam" id="PF00096">
    <property type="entry name" value="zf-C2H2"/>
    <property type="match status" value="2"/>
</dbReference>
<dbReference type="SUPFAM" id="SSF57701">
    <property type="entry name" value="Zn2/Cys6 DNA-binding domain"/>
    <property type="match status" value="1"/>
</dbReference>
<dbReference type="SUPFAM" id="SSF57667">
    <property type="entry name" value="beta-beta-alpha zinc fingers"/>
    <property type="match status" value="1"/>
</dbReference>
<dbReference type="PROSITE" id="PS50157">
    <property type="entry name" value="ZINC_FINGER_C2H2_2"/>
    <property type="match status" value="2"/>
</dbReference>
<dbReference type="PROSITE" id="PS00028">
    <property type="entry name" value="ZINC_FINGER_C2H2_1"/>
    <property type="match status" value="1"/>
</dbReference>
<name>A0A0D7B7F2_9AGAR</name>
<dbReference type="GO" id="GO:0008270">
    <property type="term" value="F:zinc ion binding"/>
    <property type="evidence" value="ECO:0007669"/>
    <property type="project" value="UniProtKB-KW"/>
</dbReference>
<keyword evidence="6" id="KW-0863">Zinc-finger</keyword>
<keyword evidence="5" id="KW-0539">Nucleus</keyword>
<reference evidence="9 10" key="1">
    <citation type="journal article" date="2015" name="Fungal Genet. Biol.">
        <title>Evolution of novel wood decay mechanisms in Agaricales revealed by the genome sequences of Fistulina hepatica and Cylindrobasidium torrendii.</title>
        <authorList>
            <person name="Floudas D."/>
            <person name="Held B.W."/>
            <person name="Riley R."/>
            <person name="Nagy L.G."/>
            <person name="Koehler G."/>
            <person name="Ransdell A.S."/>
            <person name="Younus H."/>
            <person name="Chow J."/>
            <person name="Chiniquy J."/>
            <person name="Lipzen A."/>
            <person name="Tritt A."/>
            <person name="Sun H."/>
            <person name="Haridas S."/>
            <person name="LaButti K."/>
            <person name="Ohm R.A."/>
            <person name="Kues U."/>
            <person name="Blanchette R.A."/>
            <person name="Grigoriev I.V."/>
            <person name="Minto R.E."/>
            <person name="Hibbett D.S."/>
        </authorList>
    </citation>
    <scope>NUCLEOTIDE SEQUENCE [LARGE SCALE GENOMIC DNA]</scope>
    <source>
        <strain evidence="9 10">FP15055 ss-10</strain>
    </source>
</reference>
<evidence type="ECO:0000259" key="8">
    <source>
        <dbReference type="PROSITE" id="PS50157"/>
    </source>
</evidence>
<evidence type="ECO:0000256" key="1">
    <source>
        <dbReference type="ARBA" id="ARBA00022723"/>
    </source>
</evidence>
<feature type="domain" description="C2H2-type" evidence="8">
    <location>
        <begin position="59"/>
        <end position="91"/>
    </location>
</feature>
<protein>
    <recommendedName>
        <fullName evidence="8">C2H2-type domain-containing protein</fullName>
    </recommendedName>
</protein>
<feature type="domain" description="C2H2-type" evidence="8">
    <location>
        <begin position="31"/>
        <end position="58"/>
    </location>
</feature>
<dbReference type="EMBL" id="KN880553">
    <property type="protein sequence ID" value="KIY66473.1"/>
    <property type="molecule type" value="Genomic_DNA"/>
</dbReference>
<dbReference type="GO" id="GO:0003677">
    <property type="term" value="F:DNA binding"/>
    <property type="evidence" value="ECO:0007669"/>
    <property type="project" value="InterPro"/>
</dbReference>
<dbReference type="Gene3D" id="4.10.240.10">
    <property type="entry name" value="Zn(2)-C6 fungal-type DNA-binding domain"/>
    <property type="match status" value="1"/>
</dbReference>
<dbReference type="GO" id="GO:0000981">
    <property type="term" value="F:DNA-binding transcription factor activity, RNA polymerase II-specific"/>
    <property type="evidence" value="ECO:0007669"/>
    <property type="project" value="InterPro"/>
</dbReference>
<feature type="compositionally biased region" description="Low complexity" evidence="7">
    <location>
        <begin position="168"/>
        <end position="178"/>
    </location>
</feature>
<dbReference type="Proteomes" id="UP000054007">
    <property type="component" value="Unassembled WGS sequence"/>
</dbReference>
<dbReference type="PANTHER" id="PTHR47660">
    <property type="entry name" value="TRANSCRIPTION FACTOR WITH C2H2 AND ZN(2)-CYS(6) DNA BINDING DOMAIN (EUROFUNG)-RELATED-RELATED"/>
    <property type="match status" value="1"/>
</dbReference>
<dbReference type="CDD" id="cd00067">
    <property type="entry name" value="GAL4"/>
    <property type="match status" value="1"/>
</dbReference>
<dbReference type="InterPro" id="IPR036864">
    <property type="entry name" value="Zn2-C6_fun-type_DNA-bd_sf"/>
</dbReference>
<proteinExistence type="predicted"/>
<accession>A0A0D7B7F2</accession>
<keyword evidence="4" id="KW-0804">Transcription</keyword>
<evidence type="ECO:0000313" key="10">
    <source>
        <dbReference type="Proteomes" id="UP000054007"/>
    </source>
</evidence>
<dbReference type="InterPro" id="IPR013087">
    <property type="entry name" value="Znf_C2H2_type"/>
</dbReference>
<keyword evidence="2" id="KW-0862">Zinc</keyword>
<dbReference type="AlphaFoldDB" id="A0A0D7B7F2"/>
<keyword evidence="1" id="KW-0479">Metal-binding</keyword>
<dbReference type="Pfam" id="PF04082">
    <property type="entry name" value="Fungal_trans"/>
    <property type="match status" value="1"/>
</dbReference>
<evidence type="ECO:0000256" key="5">
    <source>
        <dbReference type="ARBA" id="ARBA00023242"/>
    </source>
</evidence>